<evidence type="ECO:0000256" key="5">
    <source>
        <dbReference type="ARBA" id="ARBA00022824"/>
    </source>
</evidence>
<comment type="caution">
    <text evidence="10">The sequence shown here is derived from an EMBL/GenBank/DDBJ whole genome shotgun (WGS) entry which is preliminary data.</text>
</comment>
<feature type="transmembrane region" description="Helical" evidence="9">
    <location>
        <begin position="30"/>
        <end position="51"/>
    </location>
</feature>
<feature type="transmembrane region" description="Helical" evidence="9">
    <location>
        <begin position="257"/>
        <end position="274"/>
    </location>
</feature>
<keyword evidence="6 9" id="KW-1133">Transmembrane helix</keyword>
<evidence type="ECO:0000256" key="6">
    <source>
        <dbReference type="ARBA" id="ARBA00022989"/>
    </source>
</evidence>
<feature type="region of interest" description="Disordered" evidence="8">
    <location>
        <begin position="303"/>
        <end position="327"/>
    </location>
</feature>
<evidence type="ECO:0000256" key="3">
    <source>
        <dbReference type="ARBA" id="ARBA00022448"/>
    </source>
</evidence>
<protein>
    <submittedName>
        <fullName evidence="10">SLC35B1</fullName>
    </submittedName>
</protein>
<dbReference type="AlphaFoldDB" id="A0A7J7JLM8"/>
<feature type="transmembrane region" description="Helical" evidence="9">
    <location>
        <begin position="120"/>
        <end position="138"/>
    </location>
</feature>
<keyword evidence="4 9" id="KW-0812">Transmembrane</keyword>
<name>A0A7J7JLM8_BUGNE</name>
<evidence type="ECO:0000256" key="8">
    <source>
        <dbReference type="SAM" id="MobiDB-lite"/>
    </source>
</evidence>
<evidence type="ECO:0000313" key="10">
    <source>
        <dbReference type="EMBL" id="KAF6026346.1"/>
    </source>
</evidence>
<keyword evidence="3" id="KW-0813">Transport</keyword>
<gene>
    <name evidence="10" type="ORF">EB796_015351</name>
</gene>
<feature type="transmembrane region" description="Helical" evidence="9">
    <location>
        <begin position="222"/>
        <end position="245"/>
    </location>
</feature>
<evidence type="ECO:0000256" key="1">
    <source>
        <dbReference type="ARBA" id="ARBA00004477"/>
    </source>
</evidence>
<feature type="transmembrane region" description="Helical" evidence="9">
    <location>
        <begin position="194"/>
        <end position="216"/>
    </location>
</feature>
<dbReference type="Pfam" id="PF08449">
    <property type="entry name" value="UAA"/>
    <property type="match status" value="1"/>
</dbReference>
<dbReference type="InterPro" id="IPR013657">
    <property type="entry name" value="SCL35B1-4/HUT1"/>
</dbReference>
<feature type="transmembrane region" description="Helical" evidence="9">
    <location>
        <begin position="96"/>
        <end position="113"/>
    </location>
</feature>
<feature type="transmembrane region" description="Helical" evidence="9">
    <location>
        <begin position="153"/>
        <end position="173"/>
    </location>
</feature>
<organism evidence="10 11">
    <name type="scientific">Bugula neritina</name>
    <name type="common">Brown bryozoan</name>
    <name type="synonym">Sertularia neritina</name>
    <dbReference type="NCBI Taxonomy" id="10212"/>
    <lineage>
        <taxon>Eukaryota</taxon>
        <taxon>Metazoa</taxon>
        <taxon>Spiralia</taxon>
        <taxon>Lophotrochozoa</taxon>
        <taxon>Bryozoa</taxon>
        <taxon>Gymnolaemata</taxon>
        <taxon>Cheilostomatida</taxon>
        <taxon>Flustrina</taxon>
        <taxon>Buguloidea</taxon>
        <taxon>Bugulidae</taxon>
        <taxon>Bugula</taxon>
    </lineage>
</organism>
<dbReference type="InterPro" id="IPR037185">
    <property type="entry name" value="EmrE-like"/>
</dbReference>
<evidence type="ECO:0000256" key="2">
    <source>
        <dbReference type="ARBA" id="ARBA00010694"/>
    </source>
</evidence>
<evidence type="ECO:0000256" key="7">
    <source>
        <dbReference type="ARBA" id="ARBA00023136"/>
    </source>
</evidence>
<dbReference type="GO" id="GO:0005459">
    <property type="term" value="F:UDP-galactose transmembrane transporter activity"/>
    <property type="evidence" value="ECO:0007669"/>
    <property type="project" value="TreeGrafter"/>
</dbReference>
<keyword evidence="7 9" id="KW-0472">Membrane</keyword>
<dbReference type="GO" id="GO:0000139">
    <property type="term" value="C:Golgi membrane"/>
    <property type="evidence" value="ECO:0007669"/>
    <property type="project" value="TreeGrafter"/>
</dbReference>
<comment type="similarity">
    <text evidence="2">Belongs to the nucleotide-sugar transporter family. SLC35B subfamily.</text>
</comment>
<dbReference type="SUPFAM" id="SSF103481">
    <property type="entry name" value="Multidrug resistance efflux transporter EmrE"/>
    <property type="match status" value="2"/>
</dbReference>
<reference evidence="10" key="1">
    <citation type="submission" date="2020-06" db="EMBL/GenBank/DDBJ databases">
        <title>Draft genome of Bugula neritina, a colonial animal packing powerful symbionts and potential medicines.</title>
        <authorList>
            <person name="Rayko M."/>
        </authorList>
    </citation>
    <scope>NUCLEOTIDE SEQUENCE [LARGE SCALE GENOMIC DNA]</scope>
    <source>
        <strain evidence="10">Kwan_BN1</strain>
    </source>
</reference>
<dbReference type="PANTHER" id="PTHR10778">
    <property type="entry name" value="SOLUTE CARRIER FAMILY 35 MEMBER B"/>
    <property type="match status" value="1"/>
</dbReference>
<dbReference type="GO" id="GO:0005460">
    <property type="term" value="F:UDP-glucose transmembrane transporter activity"/>
    <property type="evidence" value="ECO:0007669"/>
    <property type="project" value="TreeGrafter"/>
</dbReference>
<sequence length="327" mass="36005">MLLSPSHHHRIDSRCTRGDYVNEDGSKQKFTFSLSLVFIQCIINSLFAFSVRRFMAKKDEIDTTTNLLYAVCAISYLGAMLASNKALQWVSYPTQVLGKSAKPIPVMVMGVLFAHKKYPLAKYFCVVLISLGVALVVYKDSKAAKGADSDRSFGVGELLLVVSLLLDGTTGMIQSRMRAAHSTKSYDMMLKMNMWSVLWLGILMAFGEFSDFISFANRNPHVFTNILLFGLLSALGQFFIFLMIANFGPLACSIATTSRKFFTVILSVLLFGNAFSSRQWVGTVCVFLGLGFDTVYGKEIKQEPSAAGGDGSRPLANGDFDEKTSLV</sequence>
<evidence type="ECO:0000256" key="9">
    <source>
        <dbReference type="SAM" id="Phobius"/>
    </source>
</evidence>
<accession>A0A7J7JLM8</accession>
<evidence type="ECO:0000256" key="4">
    <source>
        <dbReference type="ARBA" id="ARBA00022692"/>
    </source>
</evidence>
<comment type="subcellular location">
    <subcellularLocation>
        <location evidence="1">Endoplasmic reticulum membrane</location>
        <topology evidence="1">Multi-pass membrane protein</topology>
    </subcellularLocation>
</comment>
<dbReference type="Proteomes" id="UP000593567">
    <property type="component" value="Unassembled WGS sequence"/>
</dbReference>
<dbReference type="OrthoDB" id="78344at2759"/>
<keyword evidence="5" id="KW-0256">Endoplasmic reticulum</keyword>
<keyword evidence="11" id="KW-1185">Reference proteome</keyword>
<proteinExistence type="inferred from homology"/>
<dbReference type="GO" id="GO:0005789">
    <property type="term" value="C:endoplasmic reticulum membrane"/>
    <property type="evidence" value="ECO:0007669"/>
    <property type="project" value="UniProtKB-SubCell"/>
</dbReference>
<evidence type="ECO:0000313" key="11">
    <source>
        <dbReference type="Proteomes" id="UP000593567"/>
    </source>
</evidence>
<feature type="transmembrane region" description="Helical" evidence="9">
    <location>
        <begin position="63"/>
        <end position="84"/>
    </location>
</feature>
<dbReference type="EMBL" id="VXIV02002296">
    <property type="protein sequence ID" value="KAF6026346.1"/>
    <property type="molecule type" value="Genomic_DNA"/>
</dbReference>
<dbReference type="PANTHER" id="PTHR10778:SF10">
    <property type="entry name" value="SOLUTE CARRIER FAMILY 35 MEMBER B1"/>
    <property type="match status" value="1"/>
</dbReference>